<dbReference type="InterPro" id="IPR027477">
    <property type="entry name" value="Succ_DH/fumarate_Rdtase_cat_sf"/>
</dbReference>
<comment type="caution">
    <text evidence="16">The sequence shown here is derived from an EMBL/GenBank/DDBJ whole genome shotgun (WGS) entry which is preliminary data.</text>
</comment>
<evidence type="ECO:0000313" key="17">
    <source>
        <dbReference type="Proteomes" id="UP000316659"/>
    </source>
</evidence>
<evidence type="ECO:0000256" key="8">
    <source>
        <dbReference type="ARBA" id="ARBA00022827"/>
    </source>
</evidence>
<dbReference type="FunFam" id="3.90.700.10:FF:000002">
    <property type="entry name" value="L-aspartate oxidase"/>
    <property type="match status" value="1"/>
</dbReference>
<dbReference type="NCBIfam" id="TIGR00551">
    <property type="entry name" value="nadB"/>
    <property type="match status" value="1"/>
</dbReference>
<dbReference type="InterPro" id="IPR036188">
    <property type="entry name" value="FAD/NAD-bd_sf"/>
</dbReference>
<dbReference type="SUPFAM" id="SSF56425">
    <property type="entry name" value="Succinate dehydrogenase/fumarate reductase flavoprotein, catalytic domain"/>
    <property type="match status" value="1"/>
</dbReference>
<dbReference type="SUPFAM" id="SSF51905">
    <property type="entry name" value="FAD/NAD(P)-binding domain"/>
    <property type="match status" value="1"/>
</dbReference>
<dbReference type="Pfam" id="PF02910">
    <property type="entry name" value="Succ_DH_flav_C"/>
    <property type="match status" value="1"/>
</dbReference>
<keyword evidence="9 13" id="KW-0560">Oxidoreductase</keyword>
<evidence type="ECO:0000256" key="10">
    <source>
        <dbReference type="ARBA" id="ARBA00029426"/>
    </source>
</evidence>
<evidence type="ECO:0000259" key="15">
    <source>
        <dbReference type="Pfam" id="PF02910"/>
    </source>
</evidence>
<dbReference type="NCBIfam" id="NF005867">
    <property type="entry name" value="PRK07804.1"/>
    <property type="match status" value="1"/>
</dbReference>
<sequence length="562" mass="57859">MSGRGGFVAPVLARTLAAPAPGWTTTTDVVVVGSGIAGLTAALELRTRVPRVLLVTKGELSSGSTVWAQGGIAAALDPEDSPEAHLADTLVAGVGVCDPAAVEVLVTEGPARVRELVARGANFDRAENGDIALTREGGHHADRIAHAGGDATGAEISRALVAQLDAVRSDPGIEVIENALVLDVLTGEGPDGAPRACGVTLHVRGEGTRDGVGAVLARAVVLATGGVGQVFRSSTNPPQATGDGIAAALRAGATLGDLEFVQFHPTVLWLGLGARGQLPLISEAVRGEGAILLDTDGHRFMPAQHPMAELAPRDVVAHAIVRQMAATGSDHVLLDARHLGADFLRSRFPTITERLAENGLDWTEEPVPVAPAQHYHSGGVVTDLHGKSTVDGLYAIGEVACTGVHGANRLASNSLLEGLVFAHRAARQITDRVAAGELEPVEPVRRPGPSALVAAAARSRIQSIASAGPGVIRDGAGLAAAAARLAAVRTDAHEASDVVAQPQAAEWETTNVHQVATALTAAAALRTESRGGHFRTDFPDTDPAWERRVLVSLDADGALRVR</sequence>
<dbReference type="Pfam" id="PF00890">
    <property type="entry name" value="FAD_binding_2"/>
    <property type="match status" value="1"/>
</dbReference>
<dbReference type="Gene3D" id="3.90.700.10">
    <property type="entry name" value="Succinate dehydrogenase/fumarate reductase flavoprotein, catalytic domain"/>
    <property type="match status" value="1"/>
</dbReference>
<comment type="cofactor">
    <cofactor evidence="1 13">
        <name>FAD</name>
        <dbReference type="ChEBI" id="CHEBI:57692"/>
    </cofactor>
</comment>
<dbReference type="EC" id="1.4.3.16" evidence="4 12"/>
<evidence type="ECO:0000256" key="1">
    <source>
        <dbReference type="ARBA" id="ARBA00001974"/>
    </source>
</evidence>
<comment type="function">
    <text evidence="10">Catalyzes the oxidation of L-aspartate to iminoaspartate, the first step in the de novo biosynthesis of NAD(+).</text>
</comment>
<evidence type="ECO:0000256" key="13">
    <source>
        <dbReference type="RuleBase" id="RU362049"/>
    </source>
</evidence>
<gene>
    <name evidence="16" type="primary">nadB</name>
    <name evidence="16" type="ORF">CCE02nite_36150</name>
</gene>
<dbReference type="UniPathway" id="UPA00253">
    <property type="reaction ID" value="UER00326"/>
</dbReference>
<dbReference type="SUPFAM" id="SSF46977">
    <property type="entry name" value="Succinate dehydrogenase/fumarate reductase flavoprotein C-terminal domain"/>
    <property type="match status" value="1"/>
</dbReference>
<dbReference type="AlphaFoldDB" id="A0A4Y4E2K1"/>
<dbReference type="Gene3D" id="1.20.58.100">
    <property type="entry name" value="Fumarate reductase/succinate dehydrogenase flavoprotein-like, C-terminal domain"/>
    <property type="match status" value="1"/>
</dbReference>
<reference evidence="16 17" key="1">
    <citation type="submission" date="2019-06" db="EMBL/GenBank/DDBJ databases">
        <title>Whole genome shotgun sequence of Cellulosimicrobium cellulans NBRC 15516.</title>
        <authorList>
            <person name="Hosoyama A."/>
            <person name="Uohara A."/>
            <person name="Ohji S."/>
            <person name="Ichikawa N."/>
        </authorList>
    </citation>
    <scope>NUCLEOTIDE SEQUENCE [LARGE SCALE GENOMIC DNA]</scope>
    <source>
        <strain evidence="16 17">NBRC 15516</strain>
    </source>
</reference>
<evidence type="ECO:0000256" key="5">
    <source>
        <dbReference type="ARBA" id="ARBA00021901"/>
    </source>
</evidence>
<proteinExistence type="inferred from homology"/>
<dbReference type="PANTHER" id="PTHR42716">
    <property type="entry name" value="L-ASPARTATE OXIDASE"/>
    <property type="match status" value="1"/>
</dbReference>
<keyword evidence="8 13" id="KW-0274">FAD</keyword>
<evidence type="ECO:0000256" key="6">
    <source>
        <dbReference type="ARBA" id="ARBA00022630"/>
    </source>
</evidence>
<comment type="similarity">
    <text evidence="3 13">Belongs to the FAD-dependent oxidoreductase 2 family. NadB subfamily.</text>
</comment>
<feature type="domain" description="FAD-dependent oxidoreductase 2 FAD-binding" evidence="14">
    <location>
        <begin position="28"/>
        <end position="415"/>
    </location>
</feature>
<comment type="catalytic activity">
    <reaction evidence="11">
        <text>L-aspartate + O2 = iminosuccinate + H2O2</text>
        <dbReference type="Rhea" id="RHEA:25876"/>
        <dbReference type="ChEBI" id="CHEBI:15379"/>
        <dbReference type="ChEBI" id="CHEBI:16240"/>
        <dbReference type="ChEBI" id="CHEBI:29991"/>
        <dbReference type="ChEBI" id="CHEBI:77875"/>
        <dbReference type="EC" id="1.4.3.16"/>
    </reaction>
    <physiologicalReaction direction="left-to-right" evidence="11">
        <dbReference type="Rhea" id="RHEA:25877"/>
    </physiologicalReaction>
</comment>
<evidence type="ECO:0000313" key="16">
    <source>
        <dbReference type="EMBL" id="GED11616.1"/>
    </source>
</evidence>
<dbReference type="Gene3D" id="3.50.50.60">
    <property type="entry name" value="FAD/NAD(P)-binding domain"/>
    <property type="match status" value="1"/>
</dbReference>
<evidence type="ECO:0000256" key="9">
    <source>
        <dbReference type="ARBA" id="ARBA00023002"/>
    </source>
</evidence>
<dbReference type="GO" id="GO:0034628">
    <property type="term" value="P:'de novo' NAD+ biosynthetic process from L-aspartate"/>
    <property type="evidence" value="ECO:0007669"/>
    <property type="project" value="TreeGrafter"/>
</dbReference>
<dbReference type="PRINTS" id="PR00368">
    <property type="entry name" value="FADPNR"/>
</dbReference>
<protein>
    <recommendedName>
        <fullName evidence="5 12">L-aspartate oxidase</fullName>
        <ecNumber evidence="4 12">1.4.3.16</ecNumber>
    </recommendedName>
</protein>
<comment type="pathway">
    <text evidence="2 13">Cofactor biosynthesis; NAD(+) biosynthesis; iminoaspartate from L-aspartate (oxidase route): step 1/1.</text>
</comment>
<keyword evidence="6 13" id="KW-0285">Flavoprotein</keyword>
<dbReference type="InterPro" id="IPR005288">
    <property type="entry name" value="NadB"/>
</dbReference>
<name>A0A4Y4E2K1_CELCE</name>
<evidence type="ECO:0000256" key="3">
    <source>
        <dbReference type="ARBA" id="ARBA00008562"/>
    </source>
</evidence>
<evidence type="ECO:0000256" key="2">
    <source>
        <dbReference type="ARBA" id="ARBA00004950"/>
    </source>
</evidence>
<dbReference type="RefSeq" id="WP_141391020.1">
    <property type="nucleotide sequence ID" value="NZ_BJNZ01000033.1"/>
</dbReference>
<dbReference type="InterPro" id="IPR015939">
    <property type="entry name" value="Fum_Rdtase/Succ_DH_flav-like_C"/>
</dbReference>
<organism evidence="16 17">
    <name type="scientific">Cellulosimicrobium cellulans</name>
    <name type="common">Arthrobacter luteus</name>
    <dbReference type="NCBI Taxonomy" id="1710"/>
    <lineage>
        <taxon>Bacteria</taxon>
        <taxon>Bacillati</taxon>
        <taxon>Actinomycetota</taxon>
        <taxon>Actinomycetes</taxon>
        <taxon>Micrococcales</taxon>
        <taxon>Promicromonosporaceae</taxon>
        <taxon>Cellulosimicrobium</taxon>
    </lineage>
</organism>
<accession>A0A4Y4E2K1</accession>
<dbReference type="GO" id="GO:0005737">
    <property type="term" value="C:cytoplasm"/>
    <property type="evidence" value="ECO:0007669"/>
    <property type="project" value="UniProtKB-SubCell"/>
</dbReference>
<dbReference type="InterPro" id="IPR037099">
    <property type="entry name" value="Fum_R/Succ_DH_flav-like_C_sf"/>
</dbReference>
<dbReference type="GO" id="GO:0008734">
    <property type="term" value="F:L-aspartate oxidase activity"/>
    <property type="evidence" value="ECO:0007669"/>
    <property type="project" value="UniProtKB-UniRule"/>
</dbReference>
<dbReference type="Proteomes" id="UP000316659">
    <property type="component" value="Unassembled WGS sequence"/>
</dbReference>
<feature type="domain" description="Fumarate reductase/succinate dehydrogenase flavoprotein-like C-terminal" evidence="15">
    <location>
        <begin position="459"/>
        <end position="552"/>
    </location>
</feature>
<evidence type="ECO:0000256" key="11">
    <source>
        <dbReference type="ARBA" id="ARBA00048305"/>
    </source>
</evidence>
<evidence type="ECO:0000256" key="4">
    <source>
        <dbReference type="ARBA" id="ARBA00012173"/>
    </source>
</evidence>
<evidence type="ECO:0000256" key="12">
    <source>
        <dbReference type="NCBIfam" id="TIGR00551"/>
    </source>
</evidence>
<dbReference type="EMBL" id="BJNZ01000033">
    <property type="protein sequence ID" value="GED11616.1"/>
    <property type="molecule type" value="Genomic_DNA"/>
</dbReference>
<dbReference type="InterPro" id="IPR003953">
    <property type="entry name" value="FAD-dep_OxRdtase_2_FAD-bd"/>
</dbReference>
<evidence type="ECO:0000259" key="14">
    <source>
        <dbReference type="Pfam" id="PF00890"/>
    </source>
</evidence>
<dbReference type="GO" id="GO:0033765">
    <property type="term" value="F:steroid dehydrogenase activity, acting on the CH-CH group of donors"/>
    <property type="evidence" value="ECO:0007669"/>
    <property type="project" value="UniProtKB-ARBA"/>
</dbReference>
<dbReference type="PANTHER" id="PTHR42716:SF2">
    <property type="entry name" value="L-ASPARTATE OXIDASE, CHLOROPLASTIC"/>
    <property type="match status" value="1"/>
</dbReference>
<comment type="subcellular location">
    <subcellularLocation>
        <location evidence="13">Cytoplasm</location>
    </subcellularLocation>
</comment>
<keyword evidence="7 13" id="KW-0662">Pyridine nucleotide biosynthesis</keyword>
<evidence type="ECO:0000256" key="7">
    <source>
        <dbReference type="ARBA" id="ARBA00022642"/>
    </source>
</evidence>